<dbReference type="InterPro" id="IPR003594">
    <property type="entry name" value="HATPase_dom"/>
</dbReference>
<feature type="domain" description="Histidine kinase/HSP90-like ATPase" evidence="1">
    <location>
        <begin position="127"/>
        <end position="257"/>
    </location>
</feature>
<protein>
    <recommendedName>
        <fullName evidence="1">Histidine kinase/HSP90-like ATPase domain-containing protein</fullName>
    </recommendedName>
</protein>
<evidence type="ECO:0000259" key="1">
    <source>
        <dbReference type="Pfam" id="PF13581"/>
    </source>
</evidence>
<name>H8FNG7_MAGML</name>
<keyword evidence="3" id="KW-1185">Reference proteome</keyword>
<proteinExistence type="predicted"/>
<accession>H8FNG7</accession>
<dbReference type="STRING" id="1150626.PHAMO_10330"/>
<organism evidence="2 3">
    <name type="scientific">Magnetospirillum molischianum DSM 120</name>
    <dbReference type="NCBI Taxonomy" id="1150626"/>
    <lineage>
        <taxon>Bacteria</taxon>
        <taxon>Pseudomonadati</taxon>
        <taxon>Pseudomonadota</taxon>
        <taxon>Alphaproteobacteria</taxon>
        <taxon>Rhodospirillales</taxon>
        <taxon>Rhodospirillaceae</taxon>
        <taxon>Magnetospirillum</taxon>
    </lineage>
</organism>
<dbReference type="AlphaFoldDB" id="H8FNG7"/>
<dbReference type="InterPro" id="IPR036890">
    <property type="entry name" value="HATPase_C_sf"/>
</dbReference>
<dbReference type="eggNOG" id="COG2172">
    <property type="taxonomic scope" value="Bacteria"/>
</dbReference>
<dbReference type="EMBL" id="CAHP01000001">
    <property type="protein sequence ID" value="CCG39905.1"/>
    <property type="molecule type" value="Genomic_DNA"/>
</dbReference>
<sequence length="266" mass="28537">MMTPTACSDVKQNAAPGVRLIGSPDETWNFDQQCATLGLSPHRAASADESEPDETPLLQAGPATIETISHSLSLPFSGFLETCPNGLAGITQRCIKTARAGGLVLSLTSATACTLPVVELISIAIRRRLALPDGEVAELMEICLGEAVSNAVIHGNLEIPNHLRATPKGFESFRQIMRERLCDQTMASRRIEVHALRDGELSFTLFVSDQGGGFNLESKLEKETRVDAHSGRGLGLIRRACARIGSEDGGRTLVMTFPRLCIAQGN</sequence>
<comment type="caution">
    <text evidence="2">The sequence shown here is derived from an EMBL/GenBank/DDBJ whole genome shotgun (WGS) entry which is preliminary data.</text>
</comment>
<gene>
    <name evidence="2" type="ORF">PHAMO_10330</name>
</gene>
<evidence type="ECO:0000313" key="3">
    <source>
        <dbReference type="Proteomes" id="UP000004169"/>
    </source>
</evidence>
<dbReference type="SUPFAM" id="SSF55874">
    <property type="entry name" value="ATPase domain of HSP90 chaperone/DNA topoisomerase II/histidine kinase"/>
    <property type="match status" value="1"/>
</dbReference>
<reference evidence="2 3" key="1">
    <citation type="journal article" date="2012" name="J. Bacteriol.">
        <title>Draft Genome Sequence of the Purple Photosynthetic Bacterium Phaeospirillum molischianum DSM120, a Particularly Versatile Bacterium.</title>
        <authorList>
            <person name="Duquesne K."/>
            <person name="Prima V."/>
            <person name="Ji B."/>
            <person name="Rouy Z."/>
            <person name="Medigue C."/>
            <person name="Talla E."/>
            <person name="Sturgis J.N."/>
        </authorList>
    </citation>
    <scope>NUCLEOTIDE SEQUENCE [LARGE SCALE GENOMIC DNA]</scope>
    <source>
        <strain evidence="3">DSM120</strain>
    </source>
</reference>
<evidence type="ECO:0000313" key="2">
    <source>
        <dbReference type="EMBL" id="CCG39905.1"/>
    </source>
</evidence>
<dbReference type="CDD" id="cd16936">
    <property type="entry name" value="HATPase_RsbW-like"/>
    <property type="match status" value="1"/>
</dbReference>
<dbReference type="Proteomes" id="UP000004169">
    <property type="component" value="Unassembled WGS sequence"/>
</dbReference>
<dbReference type="Pfam" id="PF13581">
    <property type="entry name" value="HATPase_c_2"/>
    <property type="match status" value="1"/>
</dbReference>
<dbReference type="Gene3D" id="3.30.565.10">
    <property type="entry name" value="Histidine kinase-like ATPase, C-terminal domain"/>
    <property type="match status" value="1"/>
</dbReference>